<evidence type="ECO:0000256" key="2">
    <source>
        <dbReference type="SAM" id="SignalP"/>
    </source>
</evidence>
<evidence type="ECO:0000313" key="4">
    <source>
        <dbReference type="EMBL" id="RHN73602.1"/>
    </source>
</evidence>
<evidence type="ECO:0000313" key="3">
    <source>
        <dbReference type="EMBL" id="KEH37537.1"/>
    </source>
</evidence>
<evidence type="ECO:0000313" key="5">
    <source>
        <dbReference type="EnsemblPlants" id="KEH37537"/>
    </source>
</evidence>
<keyword evidence="2" id="KW-0732">Signal</keyword>
<feature type="chain" id="PRO_5014500413" evidence="2">
    <location>
        <begin position="23"/>
        <end position="123"/>
    </location>
</feature>
<keyword evidence="6" id="KW-1185">Reference proteome</keyword>
<reference evidence="4" key="4">
    <citation type="journal article" date="2018" name="Nat. Plants">
        <title>Whole-genome landscape of Medicago truncatula symbiotic genes.</title>
        <authorList>
            <person name="Pecrix Y."/>
            <person name="Gamas P."/>
            <person name="Carrere S."/>
        </authorList>
    </citation>
    <scope>NUCLEOTIDE SEQUENCE</scope>
    <source>
        <tissue evidence="4">Leaves</tissue>
    </source>
</reference>
<dbReference type="HOGENOM" id="CLU_2018595_0_0_1"/>
<reference evidence="3 6" key="2">
    <citation type="journal article" date="2014" name="BMC Genomics">
        <title>An improved genome release (version Mt4.0) for the model legume Medicago truncatula.</title>
        <authorList>
            <person name="Tang H."/>
            <person name="Krishnakumar V."/>
            <person name="Bidwell S."/>
            <person name="Rosen B."/>
            <person name="Chan A."/>
            <person name="Zhou S."/>
            <person name="Gentzbittel L."/>
            <person name="Childs K.L."/>
            <person name="Yandell M."/>
            <person name="Gundlach H."/>
            <person name="Mayer K.F."/>
            <person name="Schwartz D.C."/>
            <person name="Town C.D."/>
        </authorList>
    </citation>
    <scope>GENOME REANNOTATION</scope>
    <source>
        <strain evidence="3">A17</strain>
        <strain evidence="5 6">cv. Jemalong A17</strain>
    </source>
</reference>
<sequence>MNIKPFIVLLFLCALVLINVVAIEPFKDENQIGVIEESKTRIEIDWFYGIFCGPHGYIWGWGKEWKKDIEGGKGERAREEYEHNGGEKNEGIERDQKSERDAENENKGWLSYFTFCKGWEGRY</sequence>
<dbReference type="EMBL" id="CM001218">
    <property type="protein sequence ID" value="KEH37537.1"/>
    <property type="molecule type" value="Genomic_DNA"/>
</dbReference>
<dbReference type="Gramene" id="rna9432">
    <property type="protein sequence ID" value="RHN73602.1"/>
    <property type="gene ID" value="gene9432"/>
</dbReference>
<dbReference type="Proteomes" id="UP000265566">
    <property type="component" value="Chromosome 2"/>
</dbReference>
<dbReference type="EMBL" id="PSQE01000002">
    <property type="protein sequence ID" value="RHN73602.1"/>
    <property type="molecule type" value="Genomic_DNA"/>
</dbReference>
<dbReference type="Proteomes" id="UP000002051">
    <property type="component" value="Chromosome 2"/>
</dbReference>
<proteinExistence type="predicted"/>
<accession>A0A072V6T0</accession>
<reference evidence="5" key="3">
    <citation type="submission" date="2015-04" db="UniProtKB">
        <authorList>
            <consortium name="EnsemblPlants"/>
        </authorList>
    </citation>
    <scope>IDENTIFICATION</scope>
    <source>
        <strain evidence="5">cv. Jemalong A17</strain>
    </source>
</reference>
<feature type="region of interest" description="Disordered" evidence="1">
    <location>
        <begin position="76"/>
        <end position="105"/>
    </location>
</feature>
<organism evidence="3 6">
    <name type="scientific">Medicago truncatula</name>
    <name type="common">Barrel medic</name>
    <name type="synonym">Medicago tribuloides</name>
    <dbReference type="NCBI Taxonomy" id="3880"/>
    <lineage>
        <taxon>Eukaryota</taxon>
        <taxon>Viridiplantae</taxon>
        <taxon>Streptophyta</taxon>
        <taxon>Embryophyta</taxon>
        <taxon>Tracheophyta</taxon>
        <taxon>Spermatophyta</taxon>
        <taxon>Magnoliopsida</taxon>
        <taxon>eudicotyledons</taxon>
        <taxon>Gunneridae</taxon>
        <taxon>Pentapetalae</taxon>
        <taxon>rosids</taxon>
        <taxon>fabids</taxon>
        <taxon>Fabales</taxon>
        <taxon>Fabaceae</taxon>
        <taxon>Papilionoideae</taxon>
        <taxon>50 kb inversion clade</taxon>
        <taxon>NPAAA clade</taxon>
        <taxon>Hologalegina</taxon>
        <taxon>IRL clade</taxon>
        <taxon>Trifolieae</taxon>
        <taxon>Medicago</taxon>
    </lineage>
</organism>
<dbReference type="EnsemblPlants" id="KEH37537">
    <property type="protein sequence ID" value="KEH37537"/>
    <property type="gene ID" value="MTR_2g041100"/>
</dbReference>
<protein>
    <submittedName>
        <fullName evidence="3">Nodule-specific Glycine Rich Peptide</fullName>
    </submittedName>
</protein>
<evidence type="ECO:0000313" key="6">
    <source>
        <dbReference type="Proteomes" id="UP000002051"/>
    </source>
</evidence>
<reference evidence="3 6" key="1">
    <citation type="journal article" date="2011" name="Nature">
        <title>The Medicago genome provides insight into the evolution of rhizobial symbioses.</title>
        <authorList>
            <person name="Young N.D."/>
            <person name="Debelle F."/>
            <person name="Oldroyd G.E."/>
            <person name="Geurts R."/>
            <person name="Cannon S.B."/>
            <person name="Udvardi M.K."/>
            <person name="Benedito V.A."/>
            <person name="Mayer K.F."/>
            <person name="Gouzy J."/>
            <person name="Schoof H."/>
            <person name="Van de Peer Y."/>
            <person name="Proost S."/>
            <person name="Cook D.R."/>
            <person name="Meyers B.C."/>
            <person name="Spannagl M."/>
            <person name="Cheung F."/>
            <person name="De Mita S."/>
            <person name="Krishnakumar V."/>
            <person name="Gundlach H."/>
            <person name="Zhou S."/>
            <person name="Mudge J."/>
            <person name="Bharti A.K."/>
            <person name="Murray J.D."/>
            <person name="Naoumkina M.A."/>
            <person name="Rosen B."/>
            <person name="Silverstein K.A."/>
            <person name="Tang H."/>
            <person name="Rombauts S."/>
            <person name="Zhao P.X."/>
            <person name="Zhou P."/>
            <person name="Barbe V."/>
            <person name="Bardou P."/>
            <person name="Bechner M."/>
            <person name="Bellec A."/>
            <person name="Berger A."/>
            <person name="Berges H."/>
            <person name="Bidwell S."/>
            <person name="Bisseling T."/>
            <person name="Choisne N."/>
            <person name="Couloux A."/>
            <person name="Denny R."/>
            <person name="Deshpande S."/>
            <person name="Dai X."/>
            <person name="Doyle J.J."/>
            <person name="Dudez A.M."/>
            <person name="Farmer A.D."/>
            <person name="Fouteau S."/>
            <person name="Franken C."/>
            <person name="Gibelin C."/>
            <person name="Gish J."/>
            <person name="Goldstein S."/>
            <person name="Gonzalez A.J."/>
            <person name="Green P.J."/>
            <person name="Hallab A."/>
            <person name="Hartog M."/>
            <person name="Hua A."/>
            <person name="Humphray S.J."/>
            <person name="Jeong D.H."/>
            <person name="Jing Y."/>
            <person name="Jocker A."/>
            <person name="Kenton S.M."/>
            <person name="Kim D.J."/>
            <person name="Klee K."/>
            <person name="Lai H."/>
            <person name="Lang C."/>
            <person name="Lin S."/>
            <person name="Macmil S.L."/>
            <person name="Magdelenat G."/>
            <person name="Matthews L."/>
            <person name="McCorrison J."/>
            <person name="Monaghan E.L."/>
            <person name="Mun J.H."/>
            <person name="Najar F.Z."/>
            <person name="Nicholson C."/>
            <person name="Noirot C."/>
            <person name="O'Bleness M."/>
            <person name="Paule C.R."/>
            <person name="Poulain J."/>
            <person name="Prion F."/>
            <person name="Qin B."/>
            <person name="Qu C."/>
            <person name="Retzel E.F."/>
            <person name="Riddle C."/>
            <person name="Sallet E."/>
            <person name="Samain S."/>
            <person name="Samson N."/>
            <person name="Sanders I."/>
            <person name="Saurat O."/>
            <person name="Scarpelli C."/>
            <person name="Schiex T."/>
            <person name="Segurens B."/>
            <person name="Severin A.J."/>
            <person name="Sherrier D.J."/>
            <person name="Shi R."/>
            <person name="Sims S."/>
            <person name="Singer S.R."/>
            <person name="Sinharoy S."/>
            <person name="Sterck L."/>
            <person name="Viollet A."/>
            <person name="Wang B.B."/>
            <person name="Wang K."/>
            <person name="Wang M."/>
            <person name="Wang X."/>
            <person name="Warfsmann J."/>
            <person name="Weissenbach J."/>
            <person name="White D.D."/>
            <person name="White J.D."/>
            <person name="Wiley G.B."/>
            <person name="Wincker P."/>
            <person name="Xing Y."/>
            <person name="Yang L."/>
            <person name="Yao Z."/>
            <person name="Ying F."/>
            <person name="Zhai J."/>
            <person name="Zhou L."/>
            <person name="Zuber A."/>
            <person name="Denarie J."/>
            <person name="Dixon R.A."/>
            <person name="May G.D."/>
            <person name="Schwartz D.C."/>
            <person name="Rogers J."/>
            <person name="Quetier F."/>
            <person name="Town C.D."/>
            <person name="Roe B.A."/>
        </authorList>
    </citation>
    <scope>NUCLEOTIDE SEQUENCE [LARGE SCALE GENOMIC DNA]</scope>
    <source>
        <strain evidence="3">A17</strain>
        <strain evidence="5 6">cv. Jemalong A17</strain>
    </source>
</reference>
<gene>
    <name evidence="3" type="ordered locus">MTR_2g041100</name>
    <name evidence="4" type="ORF">MtrunA17_Chr2g0300271</name>
</gene>
<evidence type="ECO:0000256" key="1">
    <source>
        <dbReference type="SAM" id="MobiDB-lite"/>
    </source>
</evidence>
<dbReference type="AlphaFoldDB" id="A0A072V6T0"/>
<dbReference type="STRING" id="3880.A0A072V6T0"/>
<feature type="signal peptide" evidence="2">
    <location>
        <begin position="1"/>
        <end position="22"/>
    </location>
</feature>
<name>A0A072V6T0_MEDTR</name>